<dbReference type="GO" id="GO:0016020">
    <property type="term" value="C:membrane"/>
    <property type="evidence" value="ECO:0007669"/>
    <property type="project" value="UniProtKB-SubCell"/>
</dbReference>
<comment type="caution">
    <text evidence="6">The sequence shown here is derived from an EMBL/GenBank/DDBJ whole genome shotgun (WGS) entry which is preliminary data.</text>
</comment>
<feature type="transmembrane region" description="Helical" evidence="5">
    <location>
        <begin position="77"/>
        <end position="110"/>
    </location>
</feature>
<dbReference type="AlphaFoldDB" id="A0A1F5Z0J5"/>
<accession>A0A1F5Z0J5</accession>
<organism evidence="6 7">
    <name type="scientific">Candidatus Glassbacteria bacterium RIFCSPLOWO2_12_FULL_58_11</name>
    <dbReference type="NCBI Taxonomy" id="1817867"/>
    <lineage>
        <taxon>Bacteria</taxon>
        <taxon>Candidatus Glassiibacteriota</taxon>
    </lineage>
</organism>
<sequence length="519" mass="57750">MAEREQVLSGNASRIQSVFLTLLRMAIGWHFLYEGIVKLLEPRWSSAAYLADSKWILSGFFNWVLQNPAALKVVDILNIWGLLLIGLGLFFGCFTRAASLSGIALLLLYYVANPPLIASSPGLHTEGNYLLVDKNLVELLALTVLAFFPAGLSWGLDRLRSGRISPKPAEQIPAEEHEKKIAEAVALPGRREILKNLISLPVFGAFTFALLKRRGWESWEEKHLLAAAGDNPEAITSATLKTFQFSSLKDLKGQLPYAYIGDLKLSRMFLGGNLIGGWAHARDLIYVSTLVKAYHSDQKVFDTFRLAERCGINAILTNPALSRVINEYWRKEQGKIQFISDCAYNHDVLEGIRVSIDGGAHACYVQGGIADRLVEEGNVELIGKGLELIRANGLPGGIGAHKLETVQACVDYGLDPDFWVKTLHRTDYWSATPKDEHDNIWCTDPEATIAYMHNLKKPWIAYKTLAAGAYLPEVGFRYAFENGADFICVGMYDFQIVEDANLALDVLSGQLNRQREWMA</sequence>
<evidence type="ECO:0008006" key="8">
    <source>
        <dbReference type="Google" id="ProtNLM"/>
    </source>
</evidence>
<keyword evidence="2 5" id="KW-0812">Transmembrane</keyword>
<reference evidence="6 7" key="1">
    <citation type="journal article" date="2016" name="Nat. Commun.">
        <title>Thousands of microbial genomes shed light on interconnected biogeochemical processes in an aquifer system.</title>
        <authorList>
            <person name="Anantharaman K."/>
            <person name="Brown C.T."/>
            <person name="Hug L.A."/>
            <person name="Sharon I."/>
            <person name="Castelle C.J."/>
            <person name="Probst A.J."/>
            <person name="Thomas B.C."/>
            <person name="Singh A."/>
            <person name="Wilkins M.J."/>
            <person name="Karaoz U."/>
            <person name="Brodie E.L."/>
            <person name="Williams K.H."/>
            <person name="Hubbard S.S."/>
            <person name="Banfield J.F."/>
        </authorList>
    </citation>
    <scope>NUCLEOTIDE SEQUENCE [LARGE SCALE GENOMIC DNA]</scope>
</reference>
<proteinExistence type="predicted"/>
<evidence type="ECO:0000313" key="7">
    <source>
        <dbReference type="Proteomes" id="UP000179129"/>
    </source>
</evidence>
<evidence type="ECO:0000256" key="4">
    <source>
        <dbReference type="ARBA" id="ARBA00023136"/>
    </source>
</evidence>
<dbReference type="InterPro" id="IPR032808">
    <property type="entry name" value="DoxX"/>
</dbReference>
<dbReference type="Proteomes" id="UP000179129">
    <property type="component" value="Unassembled WGS sequence"/>
</dbReference>
<feature type="transmembrane region" description="Helical" evidence="5">
    <location>
        <begin position="136"/>
        <end position="156"/>
    </location>
</feature>
<evidence type="ECO:0000313" key="6">
    <source>
        <dbReference type="EMBL" id="OGG05978.1"/>
    </source>
</evidence>
<dbReference type="EMBL" id="MFIX01000034">
    <property type="protein sequence ID" value="OGG05978.1"/>
    <property type="molecule type" value="Genomic_DNA"/>
</dbReference>
<dbReference type="Pfam" id="PF07681">
    <property type="entry name" value="DoxX"/>
    <property type="match status" value="1"/>
</dbReference>
<evidence type="ECO:0000256" key="5">
    <source>
        <dbReference type="SAM" id="Phobius"/>
    </source>
</evidence>
<evidence type="ECO:0000256" key="1">
    <source>
        <dbReference type="ARBA" id="ARBA00004141"/>
    </source>
</evidence>
<gene>
    <name evidence="6" type="ORF">A3F83_05280</name>
</gene>
<evidence type="ECO:0000256" key="2">
    <source>
        <dbReference type="ARBA" id="ARBA00022692"/>
    </source>
</evidence>
<name>A0A1F5Z0J5_9BACT</name>
<keyword evidence="4 5" id="KW-0472">Membrane</keyword>
<comment type="subcellular location">
    <subcellularLocation>
        <location evidence="1">Membrane</location>
        <topology evidence="1">Multi-pass membrane protein</topology>
    </subcellularLocation>
</comment>
<evidence type="ECO:0000256" key="3">
    <source>
        <dbReference type="ARBA" id="ARBA00022989"/>
    </source>
</evidence>
<dbReference type="STRING" id="1817867.A3F83_05280"/>
<protein>
    <recommendedName>
        <fullName evidence="8">DoxX family protein</fullName>
    </recommendedName>
</protein>
<keyword evidence="3 5" id="KW-1133">Transmembrane helix</keyword>